<dbReference type="RefSeq" id="WP_012845100.1">
    <property type="nucleotide sequence ID" value="NC_013501.1"/>
</dbReference>
<evidence type="ECO:0000313" key="2">
    <source>
        <dbReference type="EMBL" id="ACY49490.1"/>
    </source>
</evidence>
<dbReference type="OrthoDB" id="643763at2"/>
<dbReference type="HOGENOM" id="CLU_2384228_0_0_10"/>
<dbReference type="STRING" id="518766.Rmar_2617"/>
<proteinExistence type="predicted"/>
<name>D0MG01_RHOM4</name>
<evidence type="ECO:0000259" key="1">
    <source>
        <dbReference type="Pfam" id="PF16220"/>
    </source>
</evidence>
<dbReference type="EMBL" id="CP001807">
    <property type="protein sequence ID" value="ACY49490.1"/>
    <property type="molecule type" value="Genomic_DNA"/>
</dbReference>
<organism evidence="2 3">
    <name type="scientific">Rhodothermus marinus (strain ATCC 43812 / DSM 4252 / R-10)</name>
    <name type="common">Rhodothermus obamensis</name>
    <dbReference type="NCBI Taxonomy" id="518766"/>
    <lineage>
        <taxon>Bacteria</taxon>
        <taxon>Pseudomonadati</taxon>
        <taxon>Rhodothermota</taxon>
        <taxon>Rhodothermia</taxon>
        <taxon>Rhodothermales</taxon>
        <taxon>Rhodothermaceae</taxon>
        <taxon>Rhodothermus</taxon>
    </lineage>
</organism>
<dbReference type="AlphaFoldDB" id="D0MG01"/>
<dbReference type="Pfam" id="PF16220">
    <property type="entry name" value="DUF4880"/>
    <property type="match status" value="1"/>
</dbReference>
<keyword evidence="3" id="KW-1185">Reference proteome</keyword>
<dbReference type="Proteomes" id="UP000002221">
    <property type="component" value="Chromosome"/>
</dbReference>
<feature type="domain" description="FecR N-terminal" evidence="1">
    <location>
        <begin position="15"/>
        <end position="46"/>
    </location>
</feature>
<accession>D0MG01</accession>
<reference evidence="2 3" key="1">
    <citation type="journal article" date="2009" name="Stand. Genomic Sci.">
        <title>Complete genome sequence of Rhodothermus marinus type strain (R-10).</title>
        <authorList>
            <person name="Nolan M."/>
            <person name="Tindall B.J."/>
            <person name="Pomrenke H."/>
            <person name="Lapidus A."/>
            <person name="Copeland A."/>
            <person name="Glavina Del Rio T."/>
            <person name="Lucas S."/>
            <person name="Chen F."/>
            <person name="Tice H."/>
            <person name="Cheng J.F."/>
            <person name="Saunders E."/>
            <person name="Han C."/>
            <person name="Bruce D."/>
            <person name="Goodwin L."/>
            <person name="Chain P."/>
            <person name="Pitluck S."/>
            <person name="Ovchinikova G."/>
            <person name="Pati A."/>
            <person name="Ivanova N."/>
            <person name="Mavromatis K."/>
            <person name="Chen A."/>
            <person name="Palaniappan K."/>
            <person name="Land M."/>
            <person name="Hauser L."/>
            <person name="Chang Y.J."/>
            <person name="Jeffries C.D."/>
            <person name="Brettin T."/>
            <person name="Goker M."/>
            <person name="Bristow J."/>
            <person name="Eisen J.A."/>
            <person name="Markowitz V."/>
            <person name="Hugenholtz P."/>
            <person name="Kyrpides N.C."/>
            <person name="Klenk H.P."/>
            <person name="Detter J.C."/>
        </authorList>
    </citation>
    <scope>NUCLEOTIDE SEQUENCE [LARGE SCALE GENOMIC DNA]</scope>
    <source>
        <strain evidence="3">ATCC 43812 / DSM 4252 / R-10</strain>
    </source>
</reference>
<dbReference type="KEGG" id="rmr:Rmar_2617"/>
<gene>
    <name evidence="2" type="ordered locus">Rmar_2617</name>
</gene>
<protein>
    <recommendedName>
        <fullName evidence="1">FecR N-terminal domain-containing protein</fullName>
    </recommendedName>
</protein>
<evidence type="ECO:0000313" key="3">
    <source>
        <dbReference type="Proteomes" id="UP000002221"/>
    </source>
</evidence>
<sequence>MAHTVSWQDLVDYLAGEASEAVQRRVEQWLEADAQHRALFRSLQQLWEAAGAAGNEDPAWLEAQWQALLKKMRTRGLPLPEMPARKAERRCRCS</sequence>
<dbReference type="InterPro" id="IPR032623">
    <property type="entry name" value="FecR_N"/>
</dbReference>